<evidence type="ECO:0000313" key="2">
    <source>
        <dbReference type="Proteomes" id="UP000216246"/>
    </source>
</evidence>
<dbReference type="Proteomes" id="UP000216246">
    <property type="component" value="Chromosome"/>
</dbReference>
<keyword evidence="1" id="KW-0647">Proteasome</keyword>
<dbReference type="EMBL" id="CP023147">
    <property type="protein sequence ID" value="ASW90317.1"/>
    <property type="molecule type" value="Genomic_DNA"/>
</dbReference>
<evidence type="ECO:0000313" key="1">
    <source>
        <dbReference type="EMBL" id="ASW90317.1"/>
    </source>
</evidence>
<dbReference type="AlphaFoldDB" id="A0AAC9VUM4"/>
<organism evidence="1 2">
    <name type="scientific">Mycobacterium marseillense</name>
    <dbReference type="NCBI Taxonomy" id="701042"/>
    <lineage>
        <taxon>Bacteria</taxon>
        <taxon>Bacillati</taxon>
        <taxon>Actinomycetota</taxon>
        <taxon>Actinomycetes</taxon>
        <taxon>Mycobacteriales</taxon>
        <taxon>Mycobacteriaceae</taxon>
        <taxon>Mycobacterium</taxon>
        <taxon>Mycobacterium avium complex (MAC)</taxon>
    </lineage>
</organism>
<protein>
    <submittedName>
        <fullName evidence="1">Proteasome component</fullName>
    </submittedName>
</protein>
<name>A0AAC9VUM4_9MYCO</name>
<gene>
    <name evidence="1" type="ORF">CKJ54_10890</name>
</gene>
<dbReference type="GO" id="GO:0000502">
    <property type="term" value="C:proteasome complex"/>
    <property type="evidence" value="ECO:0007669"/>
    <property type="project" value="UniProtKB-KW"/>
</dbReference>
<sequence length="39" mass="4094">MHASKTRRGAELTFSRASAPWTRWSSVTASAVDGADGGD</sequence>
<reference evidence="1 2" key="1">
    <citation type="submission" date="2017-08" db="EMBL/GenBank/DDBJ databases">
        <title>Phylogentic analysis of Mycobacterium avium complex whole genomes.</title>
        <authorList>
            <person name="Caverly L.J."/>
            <person name="Spilker T."/>
            <person name="LiPuma J."/>
        </authorList>
    </citation>
    <scope>NUCLEOTIDE SEQUENCE [LARGE SCALE GENOMIC DNA]</scope>
    <source>
        <strain evidence="1 2">FLAC0026</strain>
    </source>
</reference>
<proteinExistence type="predicted"/>
<dbReference type="KEGG" id="mmal:CKJ54_10890"/>
<accession>A0AAC9VUM4</accession>